<evidence type="ECO:0000256" key="1">
    <source>
        <dbReference type="ARBA" id="ARBA00004141"/>
    </source>
</evidence>
<keyword evidence="4 5" id="KW-0472">Membrane</keyword>
<feature type="transmembrane region" description="Helical" evidence="5">
    <location>
        <begin position="66"/>
        <end position="86"/>
    </location>
</feature>
<dbReference type="OrthoDB" id="6314474at2"/>
<comment type="subcellular location">
    <subcellularLocation>
        <location evidence="1">Membrane</location>
        <topology evidence="1">Multi-pass membrane protein</topology>
    </subcellularLocation>
</comment>
<evidence type="ECO:0000256" key="4">
    <source>
        <dbReference type="ARBA" id="ARBA00023136"/>
    </source>
</evidence>
<gene>
    <name evidence="6" type="ORF">Lbru_2495</name>
</gene>
<dbReference type="Pfam" id="PF04193">
    <property type="entry name" value="PQ-loop"/>
    <property type="match status" value="1"/>
</dbReference>
<dbReference type="AlphaFoldDB" id="A0A0W0S4T4"/>
<organism evidence="6 7">
    <name type="scientific">Legionella brunensis</name>
    <dbReference type="NCBI Taxonomy" id="29422"/>
    <lineage>
        <taxon>Bacteria</taxon>
        <taxon>Pseudomonadati</taxon>
        <taxon>Pseudomonadota</taxon>
        <taxon>Gammaproteobacteria</taxon>
        <taxon>Legionellales</taxon>
        <taxon>Legionellaceae</taxon>
        <taxon>Legionella</taxon>
    </lineage>
</organism>
<comment type="caution">
    <text evidence="6">The sequence shown here is derived from an EMBL/GenBank/DDBJ whole genome shotgun (WGS) entry which is preliminary data.</text>
</comment>
<protein>
    <submittedName>
        <fullName evidence="6">PQ loop repeat protein</fullName>
    </submittedName>
</protein>
<dbReference type="STRING" id="29422.Lbru_2495"/>
<dbReference type="InterPro" id="IPR006603">
    <property type="entry name" value="PQ-loop_rpt"/>
</dbReference>
<dbReference type="GO" id="GO:0016020">
    <property type="term" value="C:membrane"/>
    <property type="evidence" value="ECO:0007669"/>
    <property type="project" value="UniProtKB-SubCell"/>
</dbReference>
<keyword evidence="2 5" id="KW-0812">Transmembrane</keyword>
<name>A0A0W0S4T4_9GAMM</name>
<keyword evidence="3 5" id="KW-1133">Transmembrane helix</keyword>
<dbReference type="EMBL" id="LNXV01000033">
    <property type="protein sequence ID" value="KTC78203.1"/>
    <property type="molecule type" value="Genomic_DNA"/>
</dbReference>
<dbReference type="Proteomes" id="UP000054742">
    <property type="component" value="Unassembled WGS sequence"/>
</dbReference>
<evidence type="ECO:0000313" key="6">
    <source>
        <dbReference type="EMBL" id="KTC78203.1"/>
    </source>
</evidence>
<dbReference type="PATRIC" id="fig|29422.6.peg.2659"/>
<keyword evidence="7" id="KW-1185">Reference proteome</keyword>
<accession>A0A0W0S4T4</accession>
<evidence type="ECO:0000256" key="2">
    <source>
        <dbReference type="ARBA" id="ARBA00022692"/>
    </source>
</evidence>
<proteinExistence type="predicted"/>
<dbReference type="RefSeq" id="WP_083500914.1">
    <property type="nucleotide sequence ID" value="NZ_CAAAHU010000013.1"/>
</dbReference>
<sequence>MDFIFNSICYFGLICGALRVLPQTYKTLRTKEIDNISLSFFTCHFFAGICGLIYEFTAIKPSIPHFLFFCMVILTNFMQTAYTLYLKKNKLVKECSEL</sequence>
<evidence type="ECO:0000256" key="3">
    <source>
        <dbReference type="ARBA" id="ARBA00022989"/>
    </source>
</evidence>
<dbReference type="Gene3D" id="1.20.1280.290">
    <property type="match status" value="1"/>
</dbReference>
<reference evidence="6 7" key="1">
    <citation type="submission" date="2015-11" db="EMBL/GenBank/DDBJ databases">
        <title>Genomic analysis of 38 Legionella species identifies large and diverse effector repertoires.</title>
        <authorList>
            <person name="Burstein D."/>
            <person name="Amaro F."/>
            <person name="Zusman T."/>
            <person name="Lifshitz Z."/>
            <person name="Cohen O."/>
            <person name="Gilbert J.A."/>
            <person name="Pupko T."/>
            <person name="Shuman H.A."/>
            <person name="Segal G."/>
        </authorList>
    </citation>
    <scope>NUCLEOTIDE SEQUENCE [LARGE SCALE GENOMIC DNA]</scope>
    <source>
        <strain evidence="6 7">ATCC 43878</strain>
    </source>
</reference>
<evidence type="ECO:0000256" key="5">
    <source>
        <dbReference type="SAM" id="Phobius"/>
    </source>
</evidence>
<evidence type="ECO:0000313" key="7">
    <source>
        <dbReference type="Proteomes" id="UP000054742"/>
    </source>
</evidence>
<feature type="transmembrane region" description="Helical" evidence="5">
    <location>
        <begin position="36"/>
        <end position="54"/>
    </location>
</feature>